<dbReference type="EMBL" id="AQQZ01000002">
    <property type="protein sequence ID" value="KNG94820.1"/>
    <property type="molecule type" value="Genomic_DNA"/>
</dbReference>
<dbReference type="PANTHER" id="PTHR23427">
    <property type="entry name" value="SURFEIT LOCUS PROTEIN"/>
    <property type="match status" value="1"/>
</dbReference>
<dbReference type="GO" id="GO:0005886">
    <property type="term" value="C:plasma membrane"/>
    <property type="evidence" value="ECO:0007669"/>
    <property type="project" value="UniProtKB-SubCell"/>
</dbReference>
<accession>A0A0L1JST4</accession>
<protein>
    <recommendedName>
        <fullName evidence="6">SURF1-like protein</fullName>
    </recommendedName>
</protein>
<reference evidence="7 8" key="1">
    <citation type="journal article" date="2015" name="Int. J. Syst. Evol. Microbiol.">
        <title>Aestuariivita atlantica sp. nov., isolated from deep sea sediment of the Atlantic Ocean.</title>
        <authorList>
            <person name="Li G."/>
            <person name="Lai Q."/>
            <person name="Du Y."/>
            <person name="Liu X."/>
            <person name="Sun F."/>
            <person name="Shao Z."/>
        </authorList>
    </citation>
    <scope>NUCLEOTIDE SEQUENCE [LARGE SCALE GENOMIC DNA]</scope>
    <source>
        <strain evidence="7 8">22II-S11-z3</strain>
    </source>
</reference>
<keyword evidence="3 6" id="KW-0812">Transmembrane</keyword>
<evidence type="ECO:0000256" key="5">
    <source>
        <dbReference type="ARBA" id="ARBA00023136"/>
    </source>
</evidence>
<gene>
    <name evidence="7" type="ORF">ATO11_05390</name>
</gene>
<dbReference type="Pfam" id="PF02104">
    <property type="entry name" value="SURF1"/>
    <property type="match status" value="1"/>
</dbReference>
<evidence type="ECO:0000256" key="4">
    <source>
        <dbReference type="ARBA" id="ARBA00022989"/>
    </source>
</evidence>
<dbReference type="RefSeq" id="WP_050529807.1">
    <property type="nucleotide sequence ID" value="NZ_AQQZ01000002.1"/>
</dbReference>
<sequence length="224" mass="24528">MRRTLFIAIVGLLGTGILLALGVWQTQRLQWKEAILAQIDTRLATDPVPLRAALDPMVIQFQPVTVEGRFTGEEAHVLSTASGIGAAYRVVSVFEGPMGRILVDRGVIPTEEKDTARPASADQTITGVLRFPEETDSFTPAPDLDGNIWFARDTAAMADHLGTEDVFVILTEAEDNAGIRPLPVDTGGIPNNHLQYAITWFSLALVWIVMSLYFLRRTRRTAGA</sequence>
<dbReference type="InterPro" id="IPR045214">
    <property type="entry name" value="Surf1/Surf4"/>
</dbReference>
<dbReference type="OrthoDB" id="6079986at2"/>
<evidence type="ECO:0000256" key="6">
    <source>
        <dbReference type="RuleBase" id="RU363076"/>
    </source>
</evidence>
<dbReference type="Proteomes" id="UP000036938">
    <property type="component" value="Unassembled WGS sequence"/>
</dbReference>
<keyword evidence="4 6" id="KW-1133">Transmembrane helix</keyword>
<dbReference type="STRING" id="1317121.ATO11_05390"/>
<keyword evidence="6" id="KW-1003">Cell membrane</keyword>
<evidence type="ECO:0000313" key="8">
    <source>
        <dbReference type="Proteomes" id="UP000036938"/>
    </source>
</evidence>
<comment type="subcellular location">
    <subcellularLocation>
        <location evidence="6">Cell membrane</location>
        <topology evidence="6">Multi-pass membrane protein</topology>
    </subcellularLocation>
    <subcellularLocation>
        <location evidence="1">Membrane</location>
    </subcellularLocation>
</comment>
<proteinExistence type="inferred from homology"/>
<dbReference type="InterPro" id="IPR002994">
    <property type="entry name" value="Surf1/Shy1"/>
</dbReference>
<feature type="transmembrane region" description="Helical" evidence="6">
    <location>
        <begin position="194"/>
        <end position="215"/>
    </location>
</feature>
<dbReference type="PROSITE" id="PS50895">
    <property type="entry name" value="SURF1"/>
    <property type="match status" value="1"/>
</dbReference>
<dbReference type="PATRIC" id="fig|1317121.7.peg.1456"/>
<dbReference type="PANTHER" id="PTHR23427:SF2">
    <property type="entry name" value="SURFEIT LOCUS PROTEIN 1"/>
    <property type="match status" value="1"/>
</dbReference>
<evidence type="ECO:0000313" key="7">
    <source>
        <dbReference type="EMBL" id="KNG94820.1"/>
    </source>
</evidence>
<dbReference type="AlphaFoldDB" id="A0A0L1JST4"/>
<comment type="similarity">
    <text evidence="2 6">Belongs to the SURF1 family.</text>
</comment>
<comment type="caution">
    <text evidence="7">The sequence shown here is derived from an EMBL/GenBank/DDBJ whole genome shotgun (WGS) entry which is preliminary data.</text>
</comment>
<comment type="caution">
    <text evidence="6">Lacks conserved residue(s) required for the propagation of feature annotation.</text>
</comment>
<evidence type="ECO:0000256" key="2">
    <source>
        <dbReference type="ARBA" id="ARBA00007165"/>
    </source>
</evidence>
<evidence type="ECO:0000256" key="3">
    <source>
        <dbReference type="ARBA" id="ARBA00022692"/>
    </source>
</evidence>
<dbReference type="CDD" id="cd06662">
    <property type="entry name" value="SURF1"/>
    <property type="match status" value="1"/>
</dbReference>
<name>A0A0L1JST4_9RHOB</name>
<organism evidence="7 8">
    <name type="scientific">Pseudaestuariivita atlantica</name>
    <dbReference type="NCBI Taxonomy" id="1317121"/>
    <lineage>
        <taxon>Bacteria</taxon>
        <taxon>Pseudomonadati</taxon>
        <taxon>Pseudomonadota</taxon>
        <taxon>Alphaproteobacteria</taxon>
        <taxon>Rhodobacterales</taxon>
        <taxon>Paracoccaceae</taxon>
        <taxon>Pseudaestuariivita</taxon>
    </lineage>
</organism>
<keyword evidence="5 6" id="KW-0472">Membrane</keyword>
<evidence type="ECO:0000256" key="1">
    <source>
        <dbReference type="ARBA" id="ARBA00004370"/>
    </source>
</evidence>
<keyword evidence="8" id="KW-1185">Reference proteome</keyword>